<feature type="compositionally biased region" description="Polar residues" evidence="1">
    <location>
        <begin position="196"/>
        <end position="222"/>
    </location>
</feature>
<dbReference type="EMBL" id="JAIWYP010000004">
    <property type="protein sequence ID" value="KAH3842418.1"/>
    <property type="molecule type" value="Genomic_DNA"/>
</dbReference>
<organism evidence="2 3">
    <name type="scientific">Dreissena polymorpha</name>
    <name type="common">Zebra mussel</name>
    <name type="synonym">Mytilus polymorpha</name>
    <dbReference type="NCBI Taxonomy" id="45954"/>
    <lineage>
        <taxon>Eukaryota</taxon>
        <taxon>Metazoa</taxon>
        <taxon>Spiralia</taxon>
        <taxon>Lophotrochozoa</taxon>
        <taxon>Mollusca</taxon>
        <taxon>Bivalvia</taxon>
        <taxon>Autobranchia</taxon>
        <taxon>Heteroconchia</taxon>
        <taxon>Euheterodonta</taxon>
        <taxon>Imparidentia</taxon>
        <taxon>Neoheterodontei</taxon>
        <taxon>Myida</taxon>
        <taxon>Dreissenoidea</taxon>
        <taxon>Dreissenidae</taxon>
        <taxon>Dreissena</taxon>
    </lineage>
</organism>
<dbReference type="AlphaFoldDB" id="A0A9D4KMT5"/>
<sequence>MMYASEFDHRAQEQLALHPLYKLIPNEMNCRCIDHDCTNIIEAVTVIERYESIIGTSTTNIRACNVDTSVDSALKQINDILRNLESRNSPQSVPKKCYGCNSTEHFWKSYPQNINHTRRHNPHVRHPSGRPQPQSGPQNNHMNMSYYNNRSHYGVPYTHVHQHGRQQNAQPPQEYMNERHLHADRTRNEDRRDSNVPCTNNIDTPTYTQNNSRNATPNDQEN</sequence>
<reference evidence="2" key="1">
    <citation type="journal article" date="2019" name="bioRxiv">
        <title>The Genome of the Zebra Mussel, Dreissena polymorpha: A Resource for Invasive Species Research.</title>
        <authorList>
            <person name="McCartney M.A."/>
            <person name="Auch B."/>
            <person name="Kono T."/>
            <person name="Mallez S."/>
            <person name="Zhang Y."/>
            <person name="Obille A."/>
            <person name="Becker A."/>
            <person name="Abrahante J.E."/>
            <person name="Garbe J."/>
            <person name="Badalamenti J.P."/>
            <person name="Herman A."/>
            <person name="Mangelson H."/>
            <person name="Liachko I."/>
            <person name="Sullivan S."/>
            <person name="Sone E.D."/>
            <person name="Koren S."/>
            <person name="Silverstein K.A.T."/>
            <person name="Beckman K.B."/>
            <person name="Gohl D.M."/>
        </authorList>
    </citation>
    <scope>NUCLEOTIDE SEQUENCE</scope>
    <source>
        <strain evidence="2">Duluth1</strain>
        <tissue evidence="2">Whole animal</tissue>
    </source>
</reference>
<feature type="compositionally biased region" description="Basic residues" evidence="1">
    <location>
        <begin position="116"/>
        <end position="128"/>
    </location>
</feature>
<keyword evidence="3" id="KW-1185">Reference proteome</keyword>
<feature type="compositionally biased region" description="Polar residues" evidence="1">
    <location>
        <begin position="139"/>
        <end position="151"/>
    </location>
</feature>
<gene>
    <name evidence="2" type="ORF">DPMN_115914</name>
</gene>
<name>A0A9D4KMT5_DREPO</name>
<comment type="caution">
    <text evidence="2">The sequence shown here is derived from an EMBL/GenBank/DDBJ whole genome shotgun (WGS) entry which is preliminary data.</text>
</comment>
<feature type="region of interest" description="Disordered" evidence="1">
    <location>
        <begin position="114"/>
        <end position="155"/>
    </location>
</feature>
<feature type="region of interest" description="Disordered" evidence="1">
    <location>
        <begin position="184"/>
        <end position="222"/>
    </location>
</feature>
<accession>A0A9D4KMT5</accession>
<proteinExistence type="predicted"/>
<protein>
    <submittedName>
        <fullName evidence="2">Uncharacterized protein</fullName>
    </submittedName>
</protein>
<reference evidence="2" key="2">
    <citation type="submission" date="2020-11" db="EMBL/GenBank/DDBJ databases">
        <authorList>
            <person name="McCartney M.A."/>
            <person name="Auch B."/>
            <person name="Kono T."/>
            <person name="Mallez S."/>
            <person name="Becker A."/>
            <person name="Gohl D.M."/>
            <person name="Silverstein K.A.T."/>
            <person name="Koren S."/>
            <person name="Bechman K.B."/>
            <person name="Herman A."/>
            <person name="Abrahante J.E."/>
            <person name="Garbe J."/>
        </authorList>
    </citation>
    <scope>NUCLEOTIDE SEQUENCE</scope>
    <source>
        <strain evidence="2">Duluth1</strain>
        <tissue evidence="2">Whole animal</tissue>
    </source>
</reference>
<feature type="compositionally biased region" description="Low complexity" evidence="1">
    <location>
        <begin position="129"/>
        <end position="138"/>
    </location>
</feature>
<evidence type="ECO:0000313" key="2">
    <source>
        <dbReference type="EMBL" id="KAH3842418.1"/>
    </source>
</evidence>
<evidence type="ECO:0000313" key="3">
    <source>
        <dbReference type="Proteomes" id="UP000828390"/>
    </source>
</evidence>
<evidence type="ECO:0000256" key="1">
    <source>
        <dbReference type="SAM" id="MobiDB-lite"/>
    </source>
</evidence>
<feature type="compositionally biased region" description="Basic and acidic residues" evidence="1">
    <location>
        <begin position="184"/>
        <end position="194"/>
    </location>
</feature>
<dbReference type="Proteomes" id="UP000828390">
    <property type="component" value="Unassembled WGS sequence"/>
</dbReference>